<feature type="domain" description="N-acetyltransferase" evidence="1">
    <location>
        <begin position="188"/>
        <end position="336"/>
    </location>
</feature>
<reference evidence="2 3" key="1">
    <citation type="submission" date="2016-11" db="EMBL/GenBank/DDBJ databases">
        <authorList>
            <person name="Jaros S."/>
            <person name="Januszkiewicz K."/>
            <person name="Wedrychowicz H."/>
        </authorList>
    </citation>
    <scope>NUCLEOTIDE SEQUENCE [LARGE SCALE GENOMIC DNA]</scope>
    <source>
        <strain evidence="2 3">DSM 6191</strain>
    </source>
</reference>
<proteinExistence type="predicted"/>
<dbReference type="EMBL" id="FQXU01000004">
    <property type="protein sequence ID" value="SHH82219.1"/>
    <property type="molecule type" value="Genomic_DNA"/>
</dbReference>
<dbReference type="InterPro" id="IPR051531">
    <property type="entry name" value="N-acetyltransferase"/>
</dbReference>
<dbReference type="InterPro" id="IPR000182">
    <property type="entry name" value="GNAT_dom"/>
</dbReference>
<keyword evidence="2" id="KW-0808">Transferase</keyword>
<protein>
    <submittedName>
        <fullName evidence="2">Protein N-acetyltransferase, RimJ/RimL family</fullName>
    </submittedName>
</protein>
<evidence type="ECO:0000313" key="2">
    <source>
        <dbReference type="EMBL" id="SHH82219.1"/>
    </source>
</evidence>
<dbReference type="SUPFAM" id="SSF55729">
    <property type="entry name" value="Acyl-CoA N-acyltransferases (Nat)"/>
    <property type="match status" value="2"/>
</dbReference>
<dbReference type="Pfam" id="PF13302">
    <property type="entry name" value="Acetyltransf_3"/>
    <property type="match status" value="1"/>
</dbReference>
<evidence type="ECO:0000259" key="1">
    <source>
        <dbReference type="PROSITE" id="PS51186"/>
    </source>
</evidence>
<sequence>MKHLGTVQLVTERLILRRFNISDTQAIFDNWAKDDEVTKYLMWSAHTSIEVTKSLQERRMEHYINDKFYQWAIILKENGDAPIGIISMVDMEEEFDMMQIGYTIGRKWWNQGITSEAFKEVIRFLIEEVGVKRIESRHDPRNPNSGKVMLKCGLQYEGTLRKADRNNQGICDTSVYGLLAEDYYKGLMKIVKKDPNHSDSILLMEELSETLAKITGDSGEKSFDPKDVCVPHSLFVVAYDREEKVVGCGAFRPINEDVAEVKRMFSKEKSKGVGGKILSYLEKEAYNMGYSKLWLETRIINERAVEFYKKRGYHQISNYGKYVENEKAICFEKIIKI</sequence>
<dbReference type="Pfam" id="PF00583">
    <property type="entry name" value="Acetyltransf_1"/>
    <property type="match status" value="1"/>
</dbReference>
<dbReference type="Gene3D" id="3.40.630.30">
    <property type="match status" value="2"/>
</dbReference>
<accession>A0A1M5W3R2</accession>
<dbReference type="AlphaFoldDB" id="A0A1M5W3R2"/>
<dbReference type="PROSITE" id="PS51186">
    <property type="entry name" value="GNAT"/>
    <property type="match status" value="1"/>
</dbReference>
<dbReference type="PANTHER" id="PTHR43792">
    <property type="entry name" value="GNAT FAMILY, PUTATIVE (AFU_ORTHOLOGUE AFUA_3G00765)-RELATED-RELATED"/>
    <property type="match status" value="1"/>
</dbReference>
<gene>
    <name evidence="2" type="ORF">SAMN02745941_00918</name>
</gene>
<name>A0A1M5W3R2_9CLOT</name>
<dbReference type="PANTHER" id="PTHR43792:SF1">
    <property type="entry name" value="N-ACETYLTRANSFERASE DOMAIN-CONTAINING PROTEIN"/>
    <property type="match status" value="1"/>
</dbReference>
<dbReference type="InterPro" id="IPR016181">
    <property type="entry name" value="Acyl_CoA_acyltransferase"/>
</dbReference>
<dbReference type="CDD" id="cd04301">
    <property type="entry name" value="NAT_SF"/>
    <property type="match status" value="1"/>
</dbReference>
<evidence type="ECO:0000313" key="3">
    <source>
        <dbReference type="Proteomes" id="UP000184241"/>
    </source>
</evidence>
<organism evidence="2 3">
    <name type="scientific">Clostridium intestinale DSM 6191</name>
    <dbReference type="NCBI Taxonomy" id="1121320"/>
    <lineage>
        <taxon>Bacteria</taxon>
        <taxon>Bacillati</taxon>
        <taxon>Bacillota</taxon>
        <taxon>Clostridia</taxon>
        <taxon>Eubacteriales</taxon>
        <taxon>Clostridiaceae</taxon>
        <taxon>Clostridium</taxon>
    </lineage>
</organism>
<dbReference type="GO" id="GO:0016747">
    <property type="term" value="F:acyltransferase activity, transferring groups other than amino-acyl groups"/>
    <property type="evidence" value="ECO:0007669"/>
    <property type="project" value="InterPro"/>
</dbReference>
<dbReference type="Proteomes" id="UP000184241">
    <property type="component" value="Unassembled WGS sequence"/>
</dbReference>
<dbReference type="RefSeq" id="WP_073017176.1">
    <property type="nucleotide sequence ID" value="NZ_FQXU01000004.1"/>
</dbReference>